<dbReference type="EMBL" id="POUD01000159">
    <property type="protein sequence ID" value="PZG13330.1"/>
    <property type="molecule type" value="Genomic_DNA"/>
</dbReference>
<feature type="region of interest" description="Disordered" evidence="1">
    <location>
        <begin position="20"/>
        <end position="44"/>
    </location>
</feature>
<gene>
    <name evidence="2" type="ORF">C1J01_30210</name>
</gene>
<reference evidence="2 3" key="1">
    <citation type="submission" date="2018-01" db="EMBL/GenBank/DDBJ databases">
        <title>Draft genome sequence of Nonomuraea sp. KC333.</title>
        <authorList>
            <person name="Sahin N."/>
            <person name="Saygin H."/>
            <person name="Ay H."/>
        </authorList>
    </citation>
    <scope>NUCLEOTIDE SEQUENCE [LARGE SCALE GENOMIC DNA]</scope>
    <source>
        <strain evidence="2 3">KC333</strain>
    </source>
</reference>
<proteinExistence type="predicted"/>
<dbReference type="Proteomes" id="UP000249304">
    <property type="component" value="Unassembled WGS sequence"/>
</dbReference>
<evidence type="ECO:0000313" key="2">
    <source>
        <dbReference type="EMBL" id="PZG13330.1"/>
    </source>
</evidence>
<sequence length="89" mass="9794">MVVVLALLAVLAVLIAKSRRGPSLATTEHVEPMPFTPAPEPDEDAQWRRQLLETLEAAATFGEREDEQQNRRPENGPPTPGSDPDPDPR</sequence>
<name>A0A2W2EI78_9ACTN</name>
<evidence type="ECO:0000256" key="1">
    <source>
        <dbReference type="SAM" id="MobiDB-lite"/>
    </source>
</evidence>
<keyword evidence="3" id="KW-1185">Reference proteome</keyword>
<evidence type="ECO:0000313" key="3">
    <source>
        <dbReference type="Proteomes" id="UP000249304"/>
    </source>
</evidence>
<comment type="caution">
    <text evidence="2">The sequence shown here is derived from an EMBL/GenBank/DDBJ whole genome shotgun (WGS) entry which is preliminary data.</text>
</comment>
<feature type="region of interest" description="Disordered" evidence="1">
    <location>
        <begin position="58"/>
        <end position="89"/>
    </location>
</feature>
<organism evidence="2 3">
    <name type="scientific">Nonomuraea aridisoli</name>
    <dbReference type="NCBI Taxonomy" id="2070368"/>
    <lineage>
        <taxon>Bacteria</taxon>
        <taxon>Bacillati</taxon>
        <taxon>Actinomycetota</taxon>
        <taxon>Actinomycetes</taxon>
        <taxon>Streptosporangiales</taxon>
        <taxon>Streptosporangiaceae</taxon>
        <taxon>Nonomuraea</taxon>
    </lineage>
</organism>
<accession>A0A2W2EI78</accession>
<dbReference type="AlphaFoldDB" id="A0A2W2EI78"/>
<protein>
    <submittedName>
        <fullName evidence="2">Uncharacterized protein</fullName>
    </submittedName>
</protein>